<organism evidence="1 2">
    <name type="scientific">Jimgerdemannia flammicorona</name>
    <dbReference type="NCBI Taxonomy" id="994334"/>
    <lineage>
        <taxon>Eukaryota</taxon>
        <taxon>Fungi</taxon>
        <taxon>Fungi incertae sedis</taxon>
        <taxon>Mucoromycota</taxon>
        <taxon>Mucoromycotina</taxon>
        <taxon>Endogonomycetes</taxon>
        <taxon>Endogonales</taxon>
        <taxon>Endogonaceae</taxon>
        <taxon>Jimgerdemannia</taxon>
    </lineage>
</organism>
<dbReference type="EMBL" id="RBNJ01002739">
    <property type="protein sequence ID" value="RUS31641.1"/>
    <property type="molecule type" value="Genomic_DNA"/>
</dbReference>
<gene>
    <name evidence="1" type="ORF">BC938DRAFT_477375</name>
</gene>
<protein>
    <submittedName>
        <fullName evidence="1">Uncharacterized protein</fullName>
    </submittedName>
</protein>
<sequence>MHAPDLPTAAFAAHANSETTTLILRWCGPYWLFCTDMEPHIRRFLGARFVDSFDPPSELPAIFAALECLVSPGEASTGAIITRSKNILEDIFDVEEYTPEHQRDWRQVCKKDLDYLSPGKCLNDIIINEYISRYVH</sequence>
<name>A0A433QPC4_9FUNG</name>
<dbReference type="AlphaFoldDB" id="A0A433QPC4"/>
<comment type="caution">
    <text evidence="1">The sequence shown here is derived from an EMBL/GenBank/DDBJ whole genome shotgun (WGS) entry which is preliminary data.</text>
</comment>
<evidence type="ECO:0000313" key="2">
    <source>
        <dbReference type="Proteomes" id="UP000274822"/>
    </source>
</evidence>
<keyword evidence="2" id="KW-1185">Reference proteome</keyword>
<reference evidence="1 2" key="1">
    <citation type="journal article" date="2018" name="New Phytol.">
        <title>Phylogenomics of Endogonaceae and evolution of mycorrhizas within Mucoromycota.</title>
        <authorList>
            <person name="Chang Y."/>
            <person name="Desiro A."/>
            <person name="Na H."/>
            <person name="Sandor L."/>
            <person name="Lipzen A."/>
            <person name="Clum A."/>
            <person name="Barry K."/>
            <person name="Grigoriev I.V."/>
            <person name="Martin F.M."/>
            <person name="Stajich J.E."/>
            <person name="Smith M.E."/>
            <person name="Bonito G."/>
            <person name="Spatafora J.W."/>
        </authorList>
    </citation>
    <scope>NUCLEOTIDE SEQUENCE [LARGE SCALE GENOMIC DNA]</scope>
    <source>
        <strain evidence="1 2">AD002</strain>
    </source>
</reference>
<dbReference type="Proteomes" id="UP000274822">
    <property type="component" value="Unassembled WGS sequence"/>
</dbReference>
<evidence type="ECO:0000313" key="1">
    <source>
        <dbReference type="EMBL" id="RUS31641.1"/>
    </source>
</evidence>
<accession>A0A433QPC4</accession>
<proteinExistence type="predicted"/>